<gene>
    <name evidence="1" type="ORF">PACLA_8A021296</name>
</gene>
<dbReference type="Proteomes" id="UP001152795">
    <property type="component" value="Unassembled WGS sequence"/>
</dbReference>
<sequence length="236" mass="27616">MEWDQEAMKAEVMAYGNGILVNWSELGRRYGIKNTSGNLAQNRQIAFEWLKSKGVDVERFKKRPAGNDAGNIRKRLKWGAGGEITVPCPETNKSVQEKLKQKYKKLVLNDEGSVNRSEFYVEGCKCSLTEIRKRKLSELERFMRLNAEKDVASMSEEERFKRLTMLNETKDGECKPEMKGQLQEMERRQHLMRMLQYKTESQETLNSENTKLKEQVKELEKTFFDKIDEDSENQIK</sequence>
<organism evidence="1 2">
    <name type="scientific">Paramuricea clavata</name>
    <name type="common">Red gorgonian</name>
    <name type="synonym">Violescent sea-whip</name>
    <dbReference type="NCBI Taxonomy" id="317549"/>
    <lineage>
        <taxon>Eukaryota</taxon>
        <taxon>Metazoa</taxon>
        <taxon>Cnidaria</taxon>
        <taxon>Anthozoa</taxon>
        <taxon>Octocorallia</taxon>
        <taxon>Malacalcyonacea</taxon>
        <taxon>Plexauridae</taxon>
        <taxon>Paramuricea</taxon>
    </lineage>
</organism>
<protein>
    <submittedName>
        <fullName evidence="1">Uncharacterized protein</fullName>
    </submittedName>
</protein>
<comment type="caution">
    <text evidence="1">The sequence shown here is derived from an EMBL/GenBank/DDBJ whole genome shotgun (WGS) entry which is preliminary data.</text>
</comment>
<evidence type="ECO:0000313" key="2">
    <source>
        <dbReference type="Proteomes" id="UP001152795"/>
    </source>
</evidence>
<proteinExistence type="predicted"/>
<accession>A0A7D9DFW1</accession>
<reference evidence="1" key="1">
    <citation type="submission" date="2020-04" db="EMBL/GenBank/DDBJ databases">
        <authorList>
            <person name="Alioto T."/>
            <person name="Alioto T."/>
            <person name="Gomez Garrido J."/>
        </authorList>
    </citation>
    <scope>NUCLEOTIDE SEQUENCE</scope>
    <source>
        <strain evidence="1">A484AB</strain>
    </source>
</reference>
<evidence type="ECO:0000313" key="1">
    <source>
        <dbReference type="EMBL" id="CAB3983541.1"/>
    </source>
</evidence>
<dbReference type="OrthoDB" id="5980153at2759"/>
<keyword evidence="2" id="KW-1185">Reference proteome</keyword>
<name>A0A7D9DFW1_PARCT</name>
<dbReference type="AlphaFoldDB" id="A0A7D9DFW1"/>
<dbReference type="EMBL" id="CACRXK020000626">
    <property type="protein sequence ID" value="CAB3983541.1"/>
    <property type="molecule type" value="Genomic_DNA"/>
</dbReference>